<reference evidence="3 4" key="1">
    <citation type="submission" date="2023-10" db="EMBL/GenBank/DDBJ databases">
        <title>Psychrosphaera aquimaarina strain SW33 isolated from seawater.</title>
        <authorList>
            <person name="Bayburt H."/>
            <person name="Kim J.M."/>
            <person name="Choi B.J."/>
            <person name="Jeon C.O."/>
        </authorList>
    </citation>
    <scope>NUCLEOTIDE SEQUENCE [LARGE SCALE GENOMIC DNA]</scope>
    <source>
        <strain evidence="3 4">KCTC 52743</strain>
    </source>
</reference>
<keyword evidence="1" id="KW-0732">Signal</keyword>
<proteinExistence type="predicted"/>
<name>A0ABU3QZR5_9GAMM</name>
<dbReference type="EMBL" id="JAWCUA010000007">
    <property type="protein sequence ID" value="MDU0112922.1"/>
    <property type="molecule type" value="Genomic_DNA"/>
</dbReference>
<sequence length="547" mass="59574">MNKLTVCIYLIILTMVSACNDNTGGSNSAANIASVNAGADKVVLEGLPITLDATVYPEGGNLVWVQTAGPFNEGFPTEGELTVDIVAPSVALDTELVFRAEYTSLDGQVVYDEVKVQVTNVDYPPVAIIKVDDTITQPFNTYEEITISGSDSYDLDGEVRKYLWTQIDNNNPLTFISDSTSSELIIVAPFVVNITNYTLQLTVTDNMGITGVNTIDIQIAASNSVIAANAGLDQTVDEFTRVDIDASSSVSSVSEVSCLWQQVYPTTTSVVFDDAEQCITSFVAPDVDAQAEYIFAVNVTDTADNVASDQMVVIINPINLGTLHDTGITSCFSDSKEIACNDPDYPNQDADTGRDEISTLLDKSGDGPRSFDFTKLDENGDDLPNDRTEFSCVRDNFTGLIWEVKQPRSIPEFQNLRGVDNYYSMDSSLEGLTSCPSESNCGQAEFIDNVNESGYCGGANWRLPTYLELLNILDYKDVDKSNLLVSEFFRYTPNSNNGNSEHQFYWVSDTSATGGGGFLNWVLDLSTGDDSTILMNKTAYVILVRTP</sequence>
<evidence type="ECO:0000313" key="3">
    <source>
        <dbReference type="EMBL" id="MDU0112922.1"/>
    </source>
</evidence>
<keyword evidence="4" id="KW-1185">Reference proteome</keyword>
<dbReference type="Pfam" id="PF07603">
    <property type="entry name" value="Lcl_C"/>
    <property type="match status" value="1"/>
</dbReference>
<dbReference type="PROSITE" id="PS51257">
    <property type="entry name" value="PROKAR_LIPOPROTEIN"/>
    <property type="match status" value="1"/>
</dbReference>
<dbReference type="Proteomes" id="UP001257914">
    <property type="component" value="Unassembled WGS sequence"/>
</dbReference>
<evidence type="ECO:0000256" key="1">
    <source>
        <dbReference type="SAM" id="SignalP"/>
    </source>
</evidence>
<feature type="domain" description="Lcl C-terminal" evidence="2">
    <location>
        <begin position="392"/>
        <end position="545"/>
    </location>
</feature>
<organism evidence="3 4">
    <name type="scientific">Psychrosphaera aquimarina</name>
    <dbReference type="NCBI Taxonomy" id="2044854"/>
    <lineage>
        <taxon>Bacteria</taxon>
        <taxon>Pseudomonadati</taxon>
        <taxon>Pseudomonadota</taxon>
        <taxon>Gammaproteobacteria</taxon>
        <taxon>Alteromonadales</taxon>
        <taxon>Pseudoalteromonadaceae</taxon>
        <taxon>Psychrosphaera</taxon>
    </lineage>
</organism>
<evidence type="ECO:0000259" key="2">
    <source>
        <dbReference type="Pfam" id="PF07603"/>
    </source>
</evidence>
<dbReference type="Gene3D" id="2.60.40.10">
    <property type="entry name" value="Immunoglobulins"/>
    <property type="match status" value="2"/>
</dbReference>
<feature type="signal peptide" evidence="1">
    <location>
        <begin position="1"/>
        <end position="18"/>
    </location>
</feature>
<dbReference type="RefSeq" id="WP_315946581.1">
    <property type="nucleotide sequence ID" value="NZ_JAWCUA010000007.1"/>
</dbReference>
<dbReference type="Pfam" id="PF22352">
    <property type="entry name" value="K319L-like_PKD"/>
    <property type="match status" value="2"/>
</dbReference>
<accession>A0ABU3QZR5</accession>
<protein>
    <submittedName>
        <fullName evidence="3">DUF1566 domain-containing protein</fullName>
    </submittedName>
</protein>
<gene>
    <name evidence="3" type="ORF">RT723_07925</name>
</gene>
<feature type="chain" id="PRO_5045371829" evidence="1">
    <location>
        <begin position="19"/>
        <end position="547"/>
    </location>
</feature>
<comment type="caution">
    <text evidence="3">The sequence shown here is derived from an EMBL/GenBank/DDBJ whole genome shotgun (WGS) entry which is preliminary data.</text>
</comment>
<dbReference type="InterPro" id="IPR013783">
    <property type="entry name" value="Ig-like_fold"/>
</dbReference>
<evidence type="ECO:0000313" key="4">
    <source>
        <dbReference type="Proteomes" id="UP001257914"/>
    </source>
</evidence>
<dbReference type="InterPro" id="IPR011460">
    <property type="entry name" value="Lcl_C"/>
</dbReference>